<dbReference type="Pfam" id="PF02144">
    <property type="entry name" value="Rad1"/>
    <property type="match status" value="1"/>
</dbReference>
<accession>A0A1D1ZXL9</accession>
<dbReference type="InterPro" id="IPR003021">
    <property type="entry name" value="Rad1_Rec1_Rad17"/>
</dbReference>
<evidence type="ECO:0000256" key="5">
    <source>
        <dbReference type="ARBA" id="ARBA00023242"/>
    </source>
</evidence>
<evidence type="ECO:0000313" key="6">
    <source>
        <dbReference type="EMBL" id="JAT71601.1"/>
    </source>
</evidence>
<comment type="subcellular location">
    <subcellularLocation>
        <location evidence="1">Nucleus</location>
    </subcellularLocation>
</comment>
<dbReference type="AlphaFoldDB" id="A0A1D1ZXL9"/>
<gene>
    <name evidence="6" type="ORF">g.86240</name>
</gene>
<evidence type="ECO:0008006" key="7">
    <source>
        <dbReference type="Google" id="ProtNLM"/>
    </source>
</evidence>
<evidence type="ECO:0000256" key="2">
    <source>
        <dbReference type="ARBA" id="ARBA00010991"/>
    </source>
</evidence>
<dbReference type="Gene3D" id="3.70.10.10">
    <property type="match status" value="1"/>
</dbReference>
<name>A0A1D1ZXL9_AUXPR</name>
<protein>
    <recommendedName>
        <fullName evidence="7">Cell cycle checkpoint protein RAD1</fullName>
    </recommendedName>
</protein>
<comment type="similarity">
    <text evidence="2">Belongs to the rad1 family.</text>
</comment>
<keyword evidence="5" id="KW-0539">Nucleus</keyword>
<keyword evidence="3" id="KW-0227">DNA damage</keyword>
<keyword evidence="4" id="KW-0234">DNA repair</keyword>
<dbReference type="GO" id="GO:0006281">
    <property type="term" value="P:DNA repair"/>
    <property type="evidence" value="ECO:0007669"/>
    <property type="project" value="UniProtKB-KW"/>
</dbReference>
<dbReference type="PANTHER" id="PTHR10870">
    <property type="entry name" value="CELL CYCLE CHECKPOINT PROTEIN RAD1"/>
    <property type="match status" value="1"/>
</dbReference>
<evidence type="ECO:0000256" key="1">
    <source>
        <dbReference type="ARBA" id="ARBA00004123"/>
    </source>
</evidence>
<organism evidence="6">
    <name type="scientific">Auxenochlorella protothecoides</name>
    <name type="common">Green microalga</name>
    <name type="synonym">Chlorella protothecoides</name>
    <dbReference type="NCBI Taxonomy" id="3075"/>
    <lineage>
        <taxon>Eukaryota</taxon>
        <taxon>Viridiplantae</taxon>
        <taxon>Chlorophyta</taxon>
        <taxon>core chlorophytes</taxon>
        <taxon>Trebouxiophyceae</taxon>
        <taxon>Chlorellales</taxon>
        <taxon>Chlorellaceae</taxon>
        <taxon>Auxenochlorella</taxon>
    </lineage>
</organism>
<reference evidence="6" key="1">
    <citation type="submission" date="2015-08" db="EMBL/GenBank/DDBJ databases">
        <authorList>
            <person name="Babu N.S."/>
            <person name="Beckwith C.J."/>
            <person name="Beseler K.G."/>
            <person name="Brison A."/>
            <person name="Carone J.V."/>
            <person name="Caskin T.P."/>
            <person name="Diamond M."/>
            <person name="Durham M.E."/>
            <person name="Foxe J.M."/>
            <person name="Go M."/>
            <person name="Henderson B.A."/>
            <person name="Jones I.B."/>
            <person name="McGettigan J.A."/>
            <person name="Micheletti S.J."/>
            <person name="Nasrallah M.E."/>
            <person name="Ortiz D."/>
            <person name="Piller C.R."/>
            <person name="Privatt S.R."/>
            <person name="Schneider S.L."/>
            <person name="Sharp S."/>
            <person name="Smith T.C."/>
            <person name="Stanton J.D."/>
            <person name="Ullery H.E."/>
            <person name="Wilson R.J."/>
            <person name="Serrano M.G."/>
            <person name="Buck G."/>
            <person name="Lee V."/>
            <person name="Wang Y."/>
            <person name="Carvalho R."/>
            <person name="Voegtly L."/>
            <person name="Shi R."/>
            <person name="Duckworth R."/>
            <person name="Johnson A."/>
            <person name="Loviza R."/>
            <person name="Walstead R."/>
            <person name="Shah Z."/>
            <person name="Kiflezghi M."/>
            <person name="Wade K."/>
            <person name="Ball S.L."/>
            <person name="Bradley K.W."/>
            <person name="Asai D.J."/>
            <person name="Bowman C.A."/>
            <person name="Russell D.A."/>
            <person name="Pope W.H."/>
            <person name="Jacobs-Sera D."/>
            <person name="Hendrix R.W."/>
            <person name="Hatfull G.F."/>
        </authorList>
    </citation>
    <scope>NUCLEOTIDE SEQUENCE</scope>
</reference>
<dbReference type="GO" id="GO:0000077">
    <property type="term" value="P:DNA damage checkpoint signaling"/>
    <property type="evidence" value="ECO:0007669"/>
    <property type="project" value="InterPro"/>
</dbReference>
<proteinExistence type="inferred from homology"/>
<evidence type="ECO:0000256" key="4">
    <source>
        <dbReference type="ARBA" id="ARBA00023204"/>
    </source>
</evidence>
<evidence type="ECO:0000256" key="3">
    <source>
        <dbReference type="ARBA" id="ARBA00022763"/>
    </source>
</evidence>
<sequence>MEGVTVRARTRNIRGVISALKAIKAPGKQVCLVSFDDSGLTVLWEHESKALHSSARIAAETFSEYSVEGSTAFGVRFGQLLDTLALFSAALGGGEVSLEYPGPDAELVVRSVAGLDQNEAVFAHLATLEAPPSQHLEDYGQAPGSFFIAPGATLREAVEDLEWAGKTATLALTCDPPSVVLSSTEQNLSLKIDLPVDQLAGFSCQSPGLQASYSLKHLRTALAQAPLQDHTHGSAKVAMDAHGLMKVTHLLPLGEGRVPQVTHPLHALQSQALAQTAAECVLLFMVLPLEDTGPD</sequence>
<dbReference type="PANTHER" id="PTHR10870:SF0">
    <property type="entry name" value="CELL CYCLE CHECKPOINT PROTEIN RAD1"/>
    <property type="match status" value="1"/>
</dbReference>
<dbReference type="GO" id="GO:0030896">
    <property type="term" value="C:checkpoint clamp complex"/>
    <property type="evidence" value="ECO:0007669"/>
    <property type="project" value="TreeGrafter"/>
</dbReference>
<dbReference type="EMBL" id="GDKF01007021">
    <property type="protein sequence ID" value="JAT71601.1"/>
    <property type="molecule type" value="Transcribed_RNA"/>
</dbReference>